<feature type="chain" id="PRO_5003290361" description="Mitochondrial potassium channel ATP-binding subunit" evidence="18">
    <location>
        <begin position="17"/>
        <end position="708"/>
    </location>
</feature>
<feature type="transmembrane region" description="Helical" evidence="17">
    <location>
        <begin position="141"/>
        <end position="165"/>
    </location>
</feature>
<dbReference type="GO" id="GO:0090374">
    <property type="term" value="P:oligopeptide export from mitochondrion"/>
    <property type="evidence" value="ECO:0007669"/>
    <property type="project" value="TreeGrafter"/>
</dbReference>
<comment type="subcellular location">
    <subcellularLocation>
        <location evidence="1">Mitochondrion inner membrane</location>
        <topology evidence="1">Multi-pass membrane protein</topology>
    </subcellularLocation>
</comment>
<evidence type="ECO:0000313" key="21">
    <source>
        <dbReference type="EMBL" id="EGD83662.1"/>
    </source>
</evidence>
<keyword evidence="5" id="KW-0547">Nucleotide-binding</keyword>
<dbReference type="InterPro" id="IPR036640">
    <property type="entry name" value="ABC1_TM_sf"/>
</dbReference>
<dbReference type="SMART" id="SM00382">
    <property type="entry name" value="AAA"/>
    <property type="match status" value="1"/>
</dbReference>
<evidence type="ECO:0000256" key="11">
    <source>
        <dbReference type="ARBA" id="ARBA00023065"/>
    </source>
</evidence>
<evidence type="ECO:0000256" key="14">
    <source>
        <dbReference type="ARBA" id="ARBA00040439"/>
    </source>
</evidence>
<dbReference type="GO" id="GO:0005743">
    <property type="term" value="C:mitochondrial inner membrane"/>
    <property type="evidence" value="ECO:0007669"/>
    <property type="project" value="UniProtKB-SubCell"/>
</dbReference>
<dbReference type="InterPro" id="IPR027417">
    <property type="entry name" value="P-loop_NTPase"/>
</dbReference>
<evidence type="ECO:0000256" key="17">
    <source>
        <dbReference type="SAM" id="Phobius"/>
    </source>
</evidence>
<keyword evidence="3" id="KW-0633">Potassium transport</keyword>
<feature type="transmembrane region" description="Helical" evidence="17">
    <location>
        <begin position="185"/>
        <end position="211"/>
    </location>
</feature>
<dbReference type="CDD" id="cd03249">
    <property type="entry name" value="ABC_MTABC3_MDL1_MDL2"/>
    <property type="match status" value="1"/>
</dbReference>
<keyword evidence="12" id="KW-0496">Mitochondrion</keyword>
<evidence type="ECO:0000256" key="8">
    <source>
        <dbReference type="ARBA" id="ARBA00022946"/>
    </source>
</evidence>
<keyword evidence="22" id="KW-1185">Reference proteome</keyword>
<dbReference type="PROSITE" id="PS50893">
    <property type="entry name" value="ABC_TRANSPORTER_2"/>
    <property type="match status" value="1"/>
</dbReference>
<keyword evidence="13 17" id="KW-0472">Membrane</keyword>
<dbReference type="FunFam" id="3.40.50.300:FF:000403">
    <property type="entry name" value="ATP-binding cassette sub-family B member 8, mitochondrial"/>
    <property type="match status" value="1"/>
</dbReference>
<evidence type="ECO:0000256" key="6">
    <source>
        <dbReference type="ARBA" id="ARBA00022792"/>
    </source>
</evidence>
<dbReference type="RefSeq" id="XP_004995166.1">
    <property type="nucleotide sequence ID" value="XM_004995109.1"/>
</dbReference>
<dbReference type="PIRSF" id="PIRSF002773">
    <property type="entry name" value="ABC_prm/ATPase_B"/>
    <property type="match status" value="1"/>
</dbReference>
<dbReference type="SUPFAM" id="SSF52540">
    <property type="entry name" value="P-loop containing nucleoside triphosphate hydrolases"/>
    <property type="match status" value="1"/>
</dbReference>
<dbReference type="GO" id="GO:0016887">
    <property type="term" value="F:ATP hydrolysis activity"/>
    <property type="evidence" value="ECO:0007669"/>
    <property type="project" value="InterPro"/>
</dbReference>
<keyword evidence="11" id="KW-0406">Ion transport</keyword>
<feature type="domain" description="ABC transporter" evidence="19">
    <location>
        <begin position="461"/>
        <end position="698"/>
    </location>
</feature>
<evidence type="ECO:0000256" key="18">
    <source>
        <dbReference type="SAM" id="SignalP"/>
    </source>
</evidence>
<dbReference type="PROSITE" id="PS50929">
    <property type="entry name" value="ABC_TM1F"/>
    <property type="match status" value="1"/>
</dbReference>
<dbReference type="KEGG" id="sre:PTSG_04267"/>
<keyword evidence="6" id="KW-0999">Mitochondrion inner membrane</keyword>
<feature type="transmembrane region" description="Helical" evidence="17">
    <location>
        <begin position="287"/>
        <end position="307"/>
    </location>
</feature>
<dbReference type="InParanoid" id="F2U730"/>
<dbReference type="EMBL" id="GL832963">
    <property type="protein sequence ID" value="EGD83662.1"/>
    <property type="molecule type" value="Genomic_DNA"/>
</dbReference>
<dbReference type="AlphaFoldDB" id="F2U730"/>
<dbReference type="InterPro" id="IPR011527">
    <property type="entry name" value="ABC1_TM_dom"/>
</dbReference>
<dbReference type="Gene3D" id="1.20.1560.10">
    <property type="entry name" value="ABC transporter type 1, transmembrane domain"/>
    <property type="match status" value="1"/>
</dbReference>
<feature type="transmembrane region" description="Helical" evidence="17">
    <location>
        <begin position="362"/>
        <end position="387"/>
    </location>
</feature>
<feature type="transmembrane region" description="Helical" evidence="17">
    <location>
        <begin position="263"/>
        <end position="281"/>
    </location>
</feature>
<keyword evidence="2" id="KW-0813">Transport</keyword>
<gene>
    <name evidence="21" type="ORF">PTSG_04267</name>
</gene>
<keyword evidence="9" id="KW-0630">Potassium</keyword>
<dbReference type="FunFam" id="1.20.1560.10:FF:000016">
    <property type="entry name" value="ATP-binding cassette sub-family B member 8, mitochondrial"/>
    <property type="match status" value="1"/>
</dbReference>
<keyword evidence="18" id="KW-0732">Signal</keyword>
<keyword evidence="8" id="KW-0809">Transit peptide</keyword>
<feature type="signal peptide" evidence="18">
    <location>
        <begin position="1"/>
        <end position="16"/>
    </location>
</feature>
<evidence type="ECO:0000256" key="13">
    <source>
        <dbReference type="ARBA" id="ARBA00023136"/>
    </source>
</evidence>
<evidence type="ECO:0000256" key="9">
    <source>
        <dbReference type="ARBA" id="ARBA00022958"/>
    </source>
</evidence>
<keyword evidence="7" id="KW-0067">ATP-binding</keyword>
<dbReference type="STRING" id="946362.F2U730"/>
<keyword evidence="10 17" id="KW-1133">Transmembrane helix</keyword>
<dbReference type="FunCoup" id="F2U730">
    <property type="interactions" value="579"/>
</dbReference>
<keyword evidence="4 17" id="KW-0812">Transmembrane</keyword>
<evidence type="ECO:0000313" key="22">
    <source>
        <dbReference type="Proteomes" id="UP000007799"/>
    </source>
</evidence>
<dbReference type="eggNOG" id="KOG0058">
    <property type="taxonomic scope" value="Eukaryota"/>
</dbReference>
<evidence type="ECO:0000256" key="4">
    <source>
        <dbReference type="ARBA" id="ARBA00022692"/>
    </source>
</evidence>
<dbReference type="InterPro" id="IPR017871">
    <property type="entry name" value="ABC_transporter-like_CS"/>
</dbReference>
<evidence type="ECO:0000256" key="2">
    <source>
        <dbReference type="ARBA" id="ARBA00022448"/>
    </source>
</evidence>
<evidence type="ECO:0000259" key="19">
    <source>
        <dbReference type="PROSITE" id="PS50893"/>
    </source>
</evidence>
<evidence type="ECO:0000259" key="20">
    <source>
        <dbReference type="PROSITE" id="PS50929"/>
    </source>
</evidence>
<dbReference type="InterPro" id="IPR039421">
    <property type="entry name" value="Type_1_exporter"/>
</dbReference>
<dbReference type="SUPFAM" id="SSF90123">
    <property type="entry name" value="ABC transporter transmembrane region"/>
    <property type="match status" value="1"/>
</dbReference>
<evidence type="ECO:0000256" key="3">
    <source>
        <dbReference type="ARBA" id="ARBA00022538"/>
    </source>
</evidence>
<dbReference type="GO" id="GO:0005524">
    <property type="term" value="F:ATP binding"/>
    <property type="evidence" value="ECO:0007669"/>
    <property type="project" value="UniProtKB-KW"/>
</dbReference>
<dbReference type="OMA" id="HDRWASG"/>
<dbReference type="PANTHER" id="PTHR43394">
    <property type="entry name" value="ATP-DEPENDENT PERMEASE MDL1, MITOCHONDRIAL"/>
    <property type="match status" value="1"/>
</dbReference>
<dbReference type="PANTHER" id="PTHR43394:SF17">
    <property type="entry name" value="MITOCHONDRIAL POTASSIUM CHANNEL ATP-BINDING SUBUNIT"/>
    <property type="match status" value="1"/>
</dbReference>
<name>F2U730_SALR5</name>
<dbReference type="GO" id="GO:0006813">
    <property type="term" value="P:potassium ion transport"/>
    <property type="evidence" value="ECO:0007669"/>
    <property type="project" value="UniProtKB-KW"/>
</dbReference>
<sequence length="708" mass="76789">MMMMMWGMRVVVVARAGMMASGLLGCAQRVCTRVTVRGLRTQRTLQRSVGSDSFNASAVPGVLSVASANVARRAHPILAVSSAAVWRSKWTLASSLVQPVACQEPRQAPLRSVLPSRKKASGKDGRTLDWKLLWELLRPDIFLLAAAVVAALTVAYVNIQVPILLGSLVNAITSSGGDVSSMQNSAVSIVGAYVTQTLFTAMYITLLGVVGEKFAERVRLRLFESIMRQDIAFFDQRQSGEIVNRLTTDVQEFKSSFKQVVSVGLRNITQAVGSLVSMYMVSPTLTGYLIVVVPTVIAVGTALGSSLRRMSRESHEAADKTTSYATEVIGNMRTVRGFGMESREVAEFNHWTSECRRLASKLAFGIGVFTGGSHLFLNGVVLGVIYYGGVLMSRDEMTAGDLMRFLVSSQTIQRALSNTSVLFGQVVRGMGAGSRVFEYIKHNSYIPLTGGLKPHQLEGGIEFADVTFAYPTRPEQQVLKRFHLQIPAGKMVALCGPSGAGKSTVASLIERFYDPSEGTVLLDGLPLSDYDPTYIRQQAIGYINQEPVLFATTVFENIRYGRPDATPDEVYEAARQANAHQFISSFPEGYDTVLGERGVTVSGGQKQRIAIARAILKNPRILILDEATSALDAESEKLVQAALDRLTAGRTVLVIAHRLSTIQAADQIAVVLGGRVVEQGTHKQLIRAKGVYADLVRHQISGEGGYVV</sequence>
<evidence type="ECO:0000256" key="15">
    <source>
        <dbReference type="ARBA" id="ARBA00041416"/>
    </source>
</evidence>
<dbReference type="GO" id="GO:0015421">
    <property type="term" value="F:ABC-type oligopeptide transporter activity"/>
    <property type="evidence" value="ECO:0007669"/>
    <property type="project" value="TreeGrafter"/>
</dbReference>
<protein>
    <recommendedName>
        <fullName evidence="14">Mitochondrial potassium channel ATP-binding subunit</fullName>
    </recommendedName>
    <alternativeName>
        <fullName evidence="16">ATP-binding cassette sub-family B member 8, mitochondrial</fullName>
    </alternativeName>
    <alternativeName>
        <fullName evidence="15">Mitochondrial sulfonylurea-receptor</fullName>
    </alternativeName>
</protein>
<dbReference type="GeneID" id="16075746"/>
<evidence type="ECO:0000256" key="1">
    <source>
        <dbReference type="ARBA" id="ARBA00004448"/>
    </source>
</evidence>
<dbReference type="Pfam" id="PF00005">
    <property type="entry name" value="ABC_tran"/>
    <property type="match status" value="1"/>
</dbReference>
<proteinExistence type="predicted"/>
<evidence type="ECO:0000256" key="12">
    <source>
        <dbReference type="ARBA" id="ARBA00023128"/>
    </source>
</evidence>
<dbReference type="PROSITE" id="PS00211">
    <property type="entry name" value="ABC_TRANSPORTER_1"/>
    <property type="match status" value="1"/>
</dbReference>
<dbReference type="CDD" id="cd18574">
    <property type="entry name" value="ABC_6TM_ABCB8_like"/>
    <property type="match status" value="1"/>
</dbReference>
<dbReference type="InterPro" id="IPR003593">
    <property type="entry name" value="AAA+_ATPase"/>
</dbReference>
<evidence type="ECO:0000256" key="10">
    <source>
        <dbReference type="ARBA" id="ARBA00022989"/>
    </source>
</evidence>
<dbReference type="Pfam" id="PF00664">
    <property type="entry name" value="ABC_membrane"/>
    <property type="match status" value="1"/>
</dbReference>
<feature type="domain" description="ABC transmembrane type-1" evidence="20">
    <location>
        <begin position="145"/>
        <end position="428"/>
    </location>
</feature>
<dbReference type="Gene3D" id="3.40.50.300">
    <property type="entry name" value="P-loop containing nucleotide triphosphate hydrolases"/>
    <property type="match status" value="1"/>
</dbReference>
<evidence type="ECO:0000256" key="7">
    <source>
        <dbReference type="ARBA" id="ARBA00022840"/>
    </source>
</evidence>
<evidence type="ECO:0000256" key="5">
    <source>
        <dbReference type="ARBA" id="ARBA00022741"/>
    </source>
</evidence>
<accession>F2U730</accession>
<dbReference type="InterPro" id="IPR003439">
    <property type="entry name" value="ABC_transporter-like_ATP-bd"/>
</dbReference>
<dbReference type="Proteomes" id="UP000007799">
    <property type="component" value="Unassembled WGS sequence"/>
</dbReference>
<evidence type="ECO:0000256" key="16">
    <source>
        <dbReference type="ARBA" id="ARBA00042968"/>
    </source>
</evidence>
<dbReference type="OrthoDB" id="6500128at2759"/>
<organism evidence="22">
    <name type="scientific">Salpingoeca rosetta (strain ATCC 50818 / BSB-021)</name>
    <dbReference type="NCBI Taxonomy" id="946362"/>
    <lineage>
        <taxon>Eukaryota</taxon>
        <taxon>Choanoflagellata</taxon>
        <taxon>Craspedida</taxon>
        <taxon>Salpingoecidae</taxon>
        <taxon>Salpingoeca</taxon>
    </lineage>
</organism>
<reference evidence="21" key="1">
    <citation type="submission" date="2009-08" db="EMBL/GenBank/DDBJ databases">
        <title>Annotation of Salpingoeca rosetta.</title>
        <authorList>
            <consortium name="The Broad Institute Genome Sequencing Platform"/>
            <person name="Russ C."/>
            <person name="Cuomo C."/>
            <person name="Burger G."/>
            <person name="Gray M.W."/>
            <person name="Holland P.W.H."/>
            <person name="King N."/>
            <person name="Lang F.B.F."/>
            <person name="Roger A.J."/>
            <person name="Ruiz-Trillo I."/>
            <person name="Young S.K."/>
            <person name="Zeng Q."/>
            <person name="Gargeya S."/>
            <person name="Alvarado L."/>
            <person name="Berlin A."/>
            <person name="Chapman S.B."/>
            <person name="Chen Z."/>
            <person name="Freedman E."/>
            <person name="Gellesch M."/>
            <person name="Goldberg J."/>
            <person name="Griggs A."/>
            <person name="Gujja S."/>
            <person name="Heilman E."/>
            <person name="Heiman D."/>
            <person name="Howarth C."/>
            <person name="Mehta T."/>
            <person name="Neiman D."/>
            <person name="Pearson M."/>
            <person name="Roberts A."/>
            <person name="Saif S."/>
            <person name="Shea T."/>
            <person name="Shenoy N."/>
            <person name="Sisk P."/>
            <person name="Stolte C."/>
            <person name="Sykes S."/>
            <person name="White J."/>
            <person name="Yandava C."/>
            <person name="Haas B."/>
            <person name="Nusbaum C."/>
            <person name="Birren B."/>
        </authorList>
    </citation>
    <scope>NUCLEOTIDE SEQUENCE [LARGE SCALE GENOMIC DNA]</scope>
    <source>
        <strain evidence="21">ATCC 50818</strain>
    </source>
</reference>